<dbReference type="InterPro" id="IPR052016">
    <property type="entry name" value="Bact_Sigma-Reg"/>
</dbReference>
<dbReference type="SUPFAM" id="SSF81606">
    <property type="entry name" value="PP2C-like"/>
    <property type="match status" value="1"/>
</dbReference>
<dbReference type="Gene3D" id="1.10.1240.30">
    <property type="entry name" value="KaiA/RbsU domain"/>
    <property type="match status" value="1"/>
</dbReference>
<dbReference type="Pfam" id="PF08673">
    <property type="entry name" value="RsbU_N"/>
    <property type="match status" value="1"/>
</dbReference>
<evidence type="ECO:0000256" key="1">
    <source>
        <dbReference type="ARBA" id="ARBA00022801"/>
    </source>
</evidence>
<dbReference type="PANTHER" id="PTHR43156">
    <property type="entry name" value="STAGE II SPORULATION PROTEIN E-RELATED"/>
    <property type="match status" value="1"/>
</dbReference>
<proteinExistence type="predicted"/>
<dbReference type="Proteomes" id="UP000316425">
    <property type="component" value="Unassembled WGS sequence"/>
</dbReference>
<keyword evidence="1" id="KW-0378">Hydrolase</keyword>
<dbReference type="OrthoDB" id="311592at2"/>
<dbReference type="Pfam" id="PF07228">
    <property type="entry name" value="SpoIIE"/>
    <property type="match status" value="1"/>
</dbReference>
<dbReference type="RefSeq" id="WP_144089543.1">
    <property type="nucleotide sequence ID" value="NZ_VMHE01000031.1"/>
</dbReference>
<accession>A0A556P8N3</accession>
<dbReference type="SUPFAM" id="SSF101215">
    <property type="entry name" value="KaiA/RbsU domain"/>
    <property type="match status" value="1"/>
</dbReference>
<name>A0A556P8N3_9BACI</name>
<dbReference type="InterPro" id="IPR036457">
    <property type="entry name" value="PPM-type-like_dom_sf"/>
</dbReference>
<dbReference type="FunFam" id="3.60.40.10:FF:000045">
    <property type="entry name" value="Stage II sporulation protein E"/>
    <property type="match status" value="1"/>
</dbReference>
<keyword evidence="4" id="KW-1185">Reference proteome</keyword>
<dbReference type="EMBL" id="VMHE01000031">
    <property type="protein sequence ID" value="TSJ60740.1"/>
    <property type="molecule type" value="Genomic_DNA"/>
</dbReference>
<reference evidence="3 4" key="1">
    <citation type="submission" date="2019-07" db="EMBL/GenBank/DDBJ databases">
        <title>Allobacillus sp. nov. SKP isolated from shrimp paste of Euphausiacea.</title>
        <authorList>
            <person name="Kanchanasin P."/>
            <person name="Tanasupawat S."/>
            <person name="Shi W."/>
            <person name="Wu L."/>
            <person name="Ma J."/>
        </authorList>
    </citation>
    <scope>NUCLEOTIDE SEQUENCE [LARGE SCALE GENOMIC DNA]</scope>
    <source>
        <strain evidence="3 4">SKP4-8</strain>
    </source>
</reference>
<dbReference type="SMART" id="SM00331">
    <property type="entry name" value="PP2C_SIG"/>
    <property type="match status" value="1"/>
</dbReference>
<dbReference type="Gene3D" id="3.60.40.10">
    <property type="entry name" value="PPM-type phosphatase domain"/>
    <property type="match status" value="1"/>
</dbReference>
<comment type="caution">
    <text evidence="3">The sequence shown here is derived from an EMBL/GenBank/DDBJ whole genome shotgun (WGS) entry which is preliminary data.</text>
</comment>
<protein>
    <submittedName>
        <fullName evidence="3">PP2C family protein-serine/threonine phosphatase</fullName>
    </submittedName>
</protein>
<evidence type="ECO:0000313" key="3">
    <source>
        <dbReference type="EMBL" id="TSJ60740.1"/>
    </source>
</evidence>
<gene>
    <name evidence="3" type="ORF">FPQ13_11855</name>
</gene>
<dbReference type="PANTHER" id="PTHR43156:SF15">
    <property type="entry name" value="PHOSPHOSERINE PHOSPHATASE RSBU"/>
    <property type="match status" value="1"/>
</dbReference>
<dbReference type="AlphaFoldDB" id="A0A556P8N3"/>
<evidence type="ECO:0000313" key="4">
    <source>
        <dbReference type="Proteomes" id="UP000316425"/>
    </source>
</evidence>
<dbReference type="InterPro" id="IPR014787">
    <property type="entry name" value="PSer_Pase_RsbU_N"/>
</dbReference>
<organism evidence="3 4">
    <name type="scientific">Allobacillus salarius</name>
    <dbReference type="NCBI Taxonomy" id="1955272"/>
    <lineage>
        <taxon>Bacteria</taxon>
        <taxon>Bacillati</taxon>
        <taxon>Bacillota</taxon>
        <taxon>Bacilli</taxon>
        <taxon>Bacillales</taxon>
        <taxon>Bacillaceae</taxon>
        <taxon>Allobacillus</taxon>
    </lineage>
</organism>
<dbReference type="InterPro" id="IPR017944">
    <property type="entry name" value="KaiA/RbsU_helical_domain_sf"/>
</dbReference>
<dbReference type="InterPro" id="IPR001932">
    <property type="entry name" value="PPM-type_phosphatase-like_dom"/>
</dbReference>
<dbReference type="GO" id="GO:0016791">
    <property type="term" value="F:phosphatase activity"/>
    <property type="evidence" value="ECO:0007669"/>
    <property type="project" value="TreeGrafter"/>
</dbReference>
<feature type="domain" description="PPM-type phosphatase" evidence="2">
    <location>
        <begin position="119"/>
        <end position="334"/>
    </location>
</feature>
<sequence>MEQTKKVVSVYRELLQEYLRSKDEKVLYQAEQFSRQSIQDGVKPEEIIDAHYQTMSEIIPDMDPRLKDSFKFLIETMIYYGVAYGMFNDIKEQQYSLRNEIDVAAKMQNTLLKTEVPNSEVLDIGAISLPARQMSGDYYHFVEDTENNIGVAVADVSGKGIPAAFVMSMIKYAMESYPDNRTYPEIILELLNRVVERNVEPGMFVSMFYGLYDVNQHKFYYATAGHEPGFIYRHRTKTFEEIRGKGLLLGVKSDSKYEQFELDVEPNDIIFLLTDGVTECKAAGRFIEQDEVLDVLHNYIQEPSNELVENAYKHFERLQDFQLRDDFTLVAIRRKGEK</sequence>
<evidence type="ECO:0000259" key="2">
    <source>
        <dbReference type="SMART" id="SM00331"/>
    </source>
</evidence>